<dbReference type="PANTHER" id="PTHR47944">
    <property type="entry name" value="CYTOCHROME P450 98A9"/>
    <property type="match status" value="1"/>
</dbReference>
<evidence type="ECO:0008006" key="16">
    <source>
        <dbReference type="Google" id="ProtNLM"/>
    </source>
</evidence>
<feature type="transmembrane region" description="Helical" evidence="13">
    <location>
        <begin position="6"/>
        <end position="25"/>
    </location>
</feature>
<keyword evidence="5 13" id="KW-0812">Transmembrane</keyword>
<dbReference type="PRINTS" id="PR00463">
    <property type="entry name" value="EP450I"/>
</dbReference>
<evidence type="ECO:0000256" key="5">
    <source>
        <dbReference type="ARBA" id="ARBA00022692"/>
    </source>
</evidence>
<dbReference type="GO" id="GO:0044550">
    <property type="term" value="P:secondary metabolite biosynthetic process"/>
    <property type="evidence" value="ECO:0007669"/>
    <property type="project" value="UniProtKB-ARBA"/>
</dbReference>
<evidence type="ECO:0000256" key="9">
    <source>
        <dbReference type="ARBA" id="ARBA00023004"/>
    </source>
</evidence>
<evidence type="ECO:0000256" key="6">
    <source>
        <dbReference type="ARBA" id="ARBA00022723"/>
    </source>
</evidence>
<dbReference type="Proteomes" id="UP000822688">
    <property type="component" value="Chromosome 4"/>
</dbReference>
<dbReference type="Gene3D" id="1.10.630.10">
    <property type="entry name" value="Cytochrome P450"/>
    <property type="match status" value="1"/>
</dbReference>
<dbReference type="InterPro" id="IPR002401">
    <property type="entry name" value="Cyt_P450_E_grp-I"/>
</dbReference>
<comment type="cofactor">
    <cofactor evidence="1 11">
        <name>heme</name>
        <dbReference type="ChEBI" id="CHEBI:30413"/>
    </cofactor>
</comment>
<evidence type="ECO:0000313" key="14">
    <source>
        <dbReference type="EMBL" id="KAG0580324.1"/>
    </source>
</evidence>
<keyword evidence="6 11" id="KW-0479">Metal-binding</keyword>
<evidence type="ECO:0000256" key="4">
    <source>
        <dbReference type="ARBA" id="ARBA00022617"/>
    </source>
</evidence>
<evidence type="ECO:0000256" key="7">
    <source>
        <dbReference type="ARBA" id="ARBA00022989"/>
    </source>
</evidence>
<keyword evidence="7 13" id="KW-1133">Transmembrane helix</keyword>
<dbReference type="Pfam" id="PF00067">
    <property type="entry name" value="p450"/>
    <property type="match status" value="1"/>
</dbReference>
<evidence type="ECO:0000256" key="10">
    <source>
        <dbReference type="ARBA" id="ARBA00023136"/>
    </source>
</evidence>
<sequence>MEGFGGLVSVVGVIVVLGLSVMFLVQGRRQKLKLPPSPKGRMPIIGHLHMMDDNEAAHQTFARISSQNGPLTMIYMGSKPTLLVSTAAMAEQVLKHNDQAFASRPFLTAGKMLGFDFKSIVFAPFGNYYNRLRRIYTVELLSPKRVALSQVLRQIEIQHVMSSVLADYQAGGPVNMTSKLQEMGIDNLVRMIFAKPQMGATECLTREEMVTLKSVVKEAVNLAGVIYPGDFIPLLNIYDFTGHKAKLQKLQARMFKIAMQLIERHRSKDGPTVDVDKLNLVDILLSQQGDDKLPDHAMAAVLFDFIIAGSDTTSVSIEWALAELLHYPHYIKRMQEELDSVVGKDRVVDESDIKSMPFLQAVVKELFRLHPAAPLGIPHFNMEATTLAGYDIPARTTVMVNLWAIGRDPAFWKDPLEFNPDRFIGTDITMMGRDFQLIPFSVGRRQCPGKGLGLAVVQLAVASLIHGFEWSTINQKPEEIDMREKPGLVTPRMTDLVINAVPRLPLHVYQGEQYGMQNGSANGH</sequence>
<reference evidence="14" key="1">
    <citation type="submission" date="2020-06" db="EMBL/GenBank/DDBJ databases">
        <title>WGS assembly of Ceratodon purpureus strain R40.</title>
        <authorList>
            <person name="Carey S.B."/>
            <person name="Jenkins J."/>
            <person name="Shu S."/>
            <person name="Lovell J.T."/>
            <person name="Sreedasyam A."/>
            <person name="Maumus F."/>
            <person name="Tiley G.P."/>
            <person name="Fernandez-Pozo N."/>
            <person name="Barry K."/>
            <person name="Chen C."/>
            <person name="Wang M."/>
            <person name="Lipzen A."/>
            <person name="Daum C."/>
            <person name="Saski C.A."/>
            <person name="Payton A.C."/>
            <person name="Mcbreen J.C."/>
            <person name="Conrad R.E."/>
            <person name="Kollar L.M."/>
            <person name="Olsson S."/>
            <person name="Huttunen S."/>
            <person name="Landis J.B."/>
            <person name="Wickett N.J."/>
            <person name="Johnson M.G."/>
            <person name="Rensing S.A."/>
            <person name="Grimwood J."/>
            <person name="Schmutz J."/>
            <person name="Mcdaniel S.F."/>
        </authorList>
    </citation>
    <scope>NUCLEOTIDE SEQUENCE</scope>
    <source>
        <strain evidence="14">R40</strain>
    </source>
</reference>
<dbReference type="GO" id="GO:0016705">
    <property type="term" value="F:oxidoreductase activity, acting on paired donors, with incorporation or reduction of molecular oxygen"/>
    <property type="evidence" value="ECO:0007669"/>
    <property type="project" value="InterPro"/>
</dbReference>
<keyword evidence="9 11" id="KW-0408">Iron</keyword>
<dbReference type="GO" id="GO:0004497">
    <property type="term" value="F:monooxygenase activity"/>
    <property type="evidence" value="ECO:0007669"/>
    <property type="project" value="UniProtKB-KW"/>
</dbReference>
<dbReference type="GO" id="GO:0020037">
    <property type="term" value="F:heme binding"/>
    <property type="evidence" value="ECO:0007669"/>
    <property type="project" value="InterPro"/>
</dbReference>
<evidence type="ECO:0000313" key="15">
    <source>
        <dbReference type="Proteomes" id="UP000822688"/>
    </source>
</evidence>
<dbReference type="FunFam" id="1.10.630.10:FF:000097">
    <property type="entry name" value="Cytochrome P-450 19"/>
    <property type="match status" value="1"/>
</dbReference>
<dbReference type="GO" id="GO:0016020">
    <property type="term" value="C:membrane"/>
    <property type="evidence" value="ECO:0007669"/>
    <property type="project" value="UniProtKB-SubCell"/>
</dbReference>
<dbReference type="InterPro" id="IPR017972">
    <property type="entry name" value="Cyt_P450_CS"/>
</dbReference>
<keyword evidence="10 13" id="KW-0472">Membrane</keyword>
<dbReference type="PROSITE" id="PS00086">
    <property type="entry name" value="CYTOCHROME_P450"/>
    <property type="match status" value="1"/>
</dbReference>
<accession>A0A8T0I9G4</accession>
<organism evidence="14 15">
    <name type="scientific">Ceratodon purpureus</name>
    <name type="common">Fire moss</name>
    <name type="synonym">Dicranum purpureum</name>
    <dbReference type="NCBI Taxonomy" id="3225"/>
    <lineage>
        <taxon>Eukaryota</taxon>
        <taxon>Viridiplantae</taxon>
        <taxon>Streptophyta</taxon>
        <taxon>Embryophyta</taxon>
        <taxon>Bryophyta</taxon>
        <taxon>Bryophytina</taxon>
        <taxon>Bryopsida</taxon>
        <taxon>Dicranidae</taxon>
        <taxon>Pseudoditrichales</taxon>
        <taxon>Ditrichaceae</taxon>
        <taxon>Ceratodon</taxon>
    </lineage>
</organism>
<dbReference type="SUPFAM" id="SSF48264">
    <property type="entry name" value="Cytochrome P450"/>
    <property type="match status" value="1"/>
</dbReference>
<gene>
    <name evidence="14" type="ORF">KC19_4G164700</name>
</gene>
<dbReference type="GO" id="GO:0005506">
    <property type="term" value="F:iron ion binding"/>
    <property type="evidence" value="ECO:0007669"/>
    <property type="project" value="InterPro"/>
</dbReference>
<comment type="subcellular location">
    <subcellularLocation>
        <location evidence="2">Membrane</location>
        <topology evidence="2">Single-pass membrane protein</topology>
    </subcellularLocation>
</comment>
<evidence type="ECO:0000256" key="3">
    <source>
        <dbReference type="ARBA" id="ARBA00010617"/>
    </source>
</evidence>
<dbReference type="CDD" id="cd20618">
    <property type="entry name" value="CYP71_clan"/>
    <property type="match status" value="1"/>
</dbReference>
<evidence type="ECO:0000256" key="1">
    <source>
        <dbReference type="ARBA" id="ARBA00001971"/>
    </source>
</evidence>
<evidence type="ECO:0000256" key="12">
    <source>
        <dbReference type="RuleBase" id="RU000461"/>
    </source>
</evidence>
<evidence type="ECO:0000256" key="11">
    <source>
        <dbReference type="PIRSR" id="PIRSR602401-1"/>
    </source>
</evidence>
<comment type="similarity">
    <text evidence="3 12">Belongs to the cytochrome P450 family.</text>
</comment>
<keyword evidence="12" id="KW-0503">Monooxygenase</keyword>
<keyword evidence="8 12" id="KW-0560">Oxidoreductase</keyword>
<keyword evidence="15" id="KW-1185">Reference proteome</keyword>
<dbReference type="InterPro" id="IPR001128">
    <property type="entry name" value="Cyt_P450"/>
</dbReference>
<comment type="caution">
    <text evidence="14">The sequence shown here is derived from an EMBL/GenBank/DDBJ whole genome shotgun (WGS) entry which is preliminary data.</text>
</comment>
<evidence type="ECO:0000256" key="8">
    <source>
        <dbReference type="ARBA" id="ARBA00023002"/>
    </source>
</evidence>
<dbReference type="InterPro" id="IPR036396">
    <property type="entry name" value="Cyt_P450_sf"/>
</dbReference>
<feature type="binding site" description="axial binding residue" evidence="11">
    <location>
        <position position="447"/>
    </location>
    <ligand>
        <name>heme</name>
        <dbReference type="ChEBI" id="CHEBI:30413"/>
    </ligand>
    <ligandPart>
        <name>Fe</name>
        <dbReference type="ChEBI" id="CHEBI:18248"/>
    </ligandPart>
</feature>
<dbReference type="PRINTS" id="PR00385">
    <property type="entry name" value="P450"/>
</dbReference>
<protein>
    <recommendedName>
        <fullName evidence="16">Cytochrome P450</fullName>
    </recommendedName>
</protein>
<dbReference type="AlphaFoldDB" id="A0A8T0I9G4"/>
<name>A0A8T0I9G4_CERPU</name>
<keyword evidence="4 11" id="KW-0349">Heme</keyword>
<proteinExistence type="inferred from homology"/>
<evidence type="ECO:0000256" key="13">
    <source>
        <dbReference type="SAM" id="Phobius"/>
    </source>
</evidence>
<dbReference type="PANTHER" id="PTHR47944:SF4">
    <property type="entry name" value="OS09G0441700 PROTEIN"/>
    <property type="match status" value="1"/>
</dbReference>
<dbReference type="EMBL" id="CM026424">
    <property type="protein sequence ID" value="KAG0580324.1"/>
    <property type="molecule type" value="Genomic_DNA"/>
</dbReference>
<evidence type="ECO:0000256" key="2">
    <source>
        <dbReference type="ARBA" id="ARBA00004167"/>
    </source>
</evidence>